<evidence type="ECO:0008006" key="10">
    <source>
        <dbReference type="Google" id="ProtNLM"/>
    </source>
</evidence>
<dbReference type="InterPro" id="IPR005828">
    <property type="entry name" value="MFS_sugar_transport-like"/>
</dbReference>
<dbReference type="EMBL" id="JAAGAX010000016">
    <property type="protein sequence ID" value="KAF2289995.1"/>
    <property type="molecule type" value="Genomic_DNA"/>
</dbReference>
<keyword evidence="9" id="KW-1185">Reference proteome</keyword>
<organism evidence="8 9">
    <name type="scientific">Hevea brasiliensis</name>
    <name type="common">Para rubber tree</name>
    <name type="synonym">Siphonia brasiliensis</name>
    <dbReference type="NCBI Taxonomy" id="3981"/>
    <lineage>
        <taxon>Eukaryota</taxon>
        <taxon>Viridiplantae</taxon>
        <taxon>Streptophyta</taxon>
        <taxon>Embryophyta</taxon>
        <taxon>Tracheophyta</taxon>
        <taxon>Spermatophyta</taxon>
        <taxon>Magnoliopsida</taxon>
        <taxon>eudicotyledons</taxon>
        <taxon>Gunneridae</taxon>
        <taxon>Pentapetalae</taxon>
        <taxon>rosids</taxon>
        <taxon>fabids</taxon>
        <taxon>Malpighiales</taxon>
        <taxon>Euphorbiaceae</taxon>
        <taxon>Crotonoideae</taxon>
        <taxon>Micrandreae</taxon>
        <taxon>Hevea</taxon>
    </lineage>
</organism>
<dbReference type="Pfam" id="PF00083">
    <property type="entry name" value="Sugar_tr"/>
    <property type="match status" value="1"/>
</dbReference>
<evidence type="ECO:0000256" key="6">
    <source>
        <dbReference type="ARBA" id="ARBA00023136"/>
    </source>
</evidence>
<evidence type="ECO:0000256" key="3">
    <source>
        <dbReference type="ARBA" id="ARBA00022597"/>
    </source>
</evidence>
<keyword evidence="6 7" id="KW-0472">Membrane</keyword>
<dbReference type="GO" id="GO:0016020">
    <property type="term" value="C:membrane"/>
    <property type="evidence" value="ECO:0007669"/>
    <property type="project" value="UniProtKB-SubCell"/>
</dbReference>
<evidence type="ECO:0000256" key="2">
    <source>
        <dbReference type="ARBA" id="ARBA00010992"/>
    </source>
</evidence>
<dbReference type="GO" id="GO:0022857">
    <property type="term" value="F:transmembrane transporter activity"/>
    <property type="evidence" value="ECO:0007669"/>
    <property type="project" value="InterPro"/>
</dbReference>
<evidence type="ECO:0000313" key="8">
    <source>
        <dbReference type="EMBL" id="KAF2289995.1"/>
    </source>
</evidence>
<comment type="subcellular location">
    <subcellularLocation>
        <location evidence="1">Membrane</location>
    </subcellularLocation>
</comment>
<dbReference type="Gene3D" id="1.20.1250.20">
    <property type="entry name" value="MFS general substrate transporter like domains"/>
    <property type="match status" value="2"/>
</dbReference>
<feature type="transmembrane region" description="Helical" evidence="7">
    <location>
        <begin position="26"/>
        <end position="51"/>
    </location>
</feature>
<keyword evidence="5 7" id="KW-1133">Transmembrane helix</keyword>
<keyword evidence="4 7" id="KW-0812">Transmembrane</keyword>
<evidence type="ECO:0000313" key="9">
    <source>
        <dbReference type="Proteomes" id="UP000467840"/>
    </source>
</evidence>
<dbReference type="PANTHER" id="PTHR48021:SF25">
    <property type="entry name" value="SUGAR TRANSPORTER ERD6-LIKE 5"/>
    <property type="match status" value="1"/>
</dbReference>
<dbReference type="Proteomes" id="UP000467840">
    <property type="component" value="Chromosome 8"/>
</dbReference>
<keyword evidence="3" id="KW-0813">Transport</keyword>
<comment type="similarity">
    <text evidence="2">Belongs to the major facilitator superfamily. Sugar transporter (TC 2.A.1.1) family.</text>
</comment>
<dbReference type="AlphaFoldDB" id="A0A6A6KNZ0"/>
<dbReference type="SUPFAM" id="SSF103473">
    <property type="entry name" value="MFS general substrate transporter"/>
    <property type="match status" value="1"/>
</dbReference>
<proteinExistence type="inferred from homology"/>
<name>A0A6A6KNZ0_HEVBR</name>
<sequence>MQVGHSSPAETGIVDELGVTTSEYSIFGSILTIGVMLAAIAMAISEIFCILGWLPIIFAKDAFWLYLGRFSLGCGIWLLSYVLPINLGKALTFLVGSLVNWRTLAIKGIIPCPVQLRGLYLIPESPRWLAKIGRVKEFESSLQCLRGKSTDISKEAADVKVGVGLMVFQQFGGLNGFVFYTTIIYDSAGICSRNLLGLRPHRIVILLPGTFIIYAAINSAGVLFIAKLVPETRERALEEIQTSITSESKQINMEEDTETSSLLWNEKQQEDDGECRGDGVGMALAASGTSSVTYMLLFSTFTCDVGYFLPGNAVKYIYLNFCSK</sequence>
<comment type="caution">
    <text evidence="8">The sequence shown here is derived from an EMBL/GenBank/DDBJ whole genome shotgun (WGS) entry which is preliminary data.</text>
</comment>
<dbReference type="InterPro" id="IPR036259">
    <property type="entry name" value="MFS_trans_sf"/>
</dbReference>
<reference evidence="8 9" key="1">
    <citation type="journal article" date="2020" name="Mol. Plant">
        <title>The Chromosome-Based Rubber Tree Genome Provides New Insights into Spurge Genome Evolution and Rubber Biosynthesis.</title>
        <authorList>
            <person name="Liu J."/>
            <person name="Shi C."/>
            <person name="Shi C.C."/>
            <person name="Li W."/>
            <person name="Zhang Q.J."/>
            <person name="Zhang Y."/>
            <person name="Li K."/>
            <person name="Lu H.F."/>
            <person name="Shi C."/>
            <person name="Zhu S.T."/>
            <person name="Xiao Z.Y."/>
            <person name="Nan H."/>
            <person name="Yue Y."/>
            <person name="Zhu X.G."/>
            <person name="Wu Y."/>
            <person name="Hong X.N."/>
            <person name="Fan G.Y."/>
            <person name="Tong Y."/>
            <person name="Zhang D."/>
            <person name="Mao C.L."/>
            <person name="Liu Y.L."/>
            <person name="Hao S.J."/>
            <person name="Liu W.Q."/>
            <person name="Lv M.Q."/>
            <person name="Zhang H.B."/>
            <person name="Liu Y."/>
            <person name="Hu-Tang G.R."/>
            <person name="Wang J.P."/>
            <person name="Wang J.H."/>
            <person name="Sun Y.H."/>
            <person name="Ni S.B."/>
            <person name="Chen W.B."/>
            <person name="Zhang X.C."/>
            <person name="Jiao Y.N."/>
            <person name="Eichler E.E."/>
            <person name="Li G.H."/>
            <person name="Liu X."/>
            <person name="Gao L.Z."/>
        </authorList>
    </citation>
    <scope>NUCLEOTIDE SEQUENCE [LARGE SCALE GENOMIC DNA]</scope>
    <source>
        <strain evidence="9">cv. GT1</strain>
        <tissue evidence="8">Leaf</tissue>
    </source>
</reference>
<dbReference type="InterPro" id="IPR050549">
    <property type="entry name" value="MFS_Trehalose_Transporter"/>
</dbReference>
<evidence type="ECO:0000256" key="7">
    <source>
        <dbReference type="SAM" id="Phobius"/>
    </source>
</evidence>
<feature type="transmembrane region" description="Helical" evidence="7">
    <location>
        <begin position="203"/>
        <end position="226"/>
    </location>
</feature>
<dbReference type="PANTHER" id="PTHR48021">
    <property type="match status" value="1"/>
</dbReference>
<evidence type="ECO:0000256" key="5">
    <source>
        <dbReference type="ARBA" id="ARBA00022989"/>
    </source>
</evidence>
<gene>
    <name evidence="8" type="ORF">GH714_039447</name>
</gene>
<protein>
    <recommendedName>
        <fullName evidence="10">Major facilitator superfamily (MFS) profile domain-containing protein</fullName>
    </recommendedName>
</protein>
<evidence type="ECO:0000256" key="1">
    <source>
        <dbReference type="ARBA" id="ARBA00004370"/>
    </source>
</evidence>
<accession>A0A6A6KNZ0</accession>
<evidence type="ECO:0000256" key="4">
    <source>
        <dbReference type="ARBA" id="ARBA00022692"/>
    </source>
</evidence>
<keyword evidence="3" id="KW-0762">Sugar transport</keyword>